<accession>A0A6I6FRM1</accession>
<dbReference type="KEGG" id="sfic:EIZ62_02420"/>
<dbReference type="SUPFAM" id="SSF52540">
    <property type="entry name" value="P-loop containing nucleoside triphosphate hydrolases"/>
    <property type="match status" value="1"/>
</dbReference>
<dbReference type="RefSeq" id="WP_156696161.1">
    <property type="nucleotide sequence ID" value="NZ_CP034279.1"/>
</dbReference>
<gene>
    <name evidence="3" type="ORF">EIZ62_02420</name>
</gene>
<sequence>MGVRGLLSFSDALVLLGGDPPAVAALDRALGGALNVATGGIGDGLVRIADARGSVLALGRGAVRGVGRRLGRADGRAERTELLHAAHTVIVVLAWFQALEEREPAVGAAELELTRGDQLVLSGAERVAERGAAFARALAATDAPRPAPHRPFEAVTEELLGWYTGLSERFLDFAEGLSAWSARPSSAREEAGRLIRAELPRAAVRQYESLYAQLAQEAPEFGFWTTQIEHRATRAEIRRSLAGVAELLAGPAEGIRPPTGVAAALARSHEAVLARPVLDASSGPRGIRVPTLREMYLDPDFRVREVTGGSGPATEAWWEEAPVRRDLTGYLAGALTSAGPAEVPLLVLGQPGAGKSVLTRVLAARLPSAGFLPVRVPLRDVRAEDDVQSQIEQAVRTATGERVSWPELARAAGGAVPVLLLDGFDELLQTTGVHHSDFLARVARFQQREAEQGRPVRALVTSRTAVADRARYPEGLVALRLEPFRPEQVRRWLALWNEANAGGFAARGLRPLTWEAVAHHRALAAQPLLLTMLALYDAADNALRRDGEGPLDEAELYEELLTSFARREIDKSGPAPAAVPDDEARARAERELQRLSLVAFALHNRRRQWVSATELDEDLTALLGRASAEASGFRTPLGAAEVALGRFFFVQRARSVRDGRVLATYEFLHATFGEYLVVRLALHVLTSLLAHRPSLSDAATSVDDDLAYTLLSYAPLSSRQMLRFAGAMVRRIPAAERDRLARLLVGVLEQHGQRTHEPHRGYRPARSPASPGLRTSARHGVYGANLVLVILLLKGTVTASELFPSWNDRASAWHRHVLLWRAAFDEEQWTDFAVSVSTRRTWSEHGRELEISLRSGALAAPDPVDMNWLYRYPRGNDGPGWSRTYWSELRHKQDVSGGTNDAVVRHAMDPVYAWLGPAVTTFLTSPGGPATSLAHDVLELLLGGADLPPGEADALRARVLGGLDGLSPEVGARIRRLLAAPDGTA</sequence>
<dbReference type="EMBL" id="CP034279">
    <property type="protein sequence ID" value="QGV82425.1"/>
    <property type="molecule type" value="Genomic_DNA"/>
</dbReference>
<dbReference type="OrthoDB" id="419933at2"/>
<dbReference type="Proteomes" id="UP000422572">
    <property type="component" value="Chromosome"/>
</dbReference>
<protein>
    <recommendedName>
        <fullName evidence="2">NACHT N-terminal Helical domain-containing protein</fullName>
    </recommendedName>
</protein>
<feature type="region of interest" description="Disordered" evidence="1">
    <location>
        <begin position="754"/>
        <end position="774"/>
    </location>
</feature>
<feature type="domain" description="NACHT N-terminal Helical" evidence="2">
    <location>
        <begin position="7"/>
        <end position="229"/>
    </location>
</feature>
<organism evidence="3 4">
    <name type="scientific">Streptomyces ficellus</name>
    <dbReference type="NCBI Taxonomy" id="1977088"/>
    <lineage>
        <taxon>Bacteria</taxon>
        <taxon>Bacillati</taxon>
        <taxon>Actinomycetota</taxon>
        <taxon>Actinomycetes</taxon>
        <taxon>Kitasatosporales</taxon>
        <taxon>Streptomycetaceae</taxon>
        <taxon>Streptomyces</taxon>
    </lineage>
</organism>
<dbReference type="InterPro" id="IPR054567">
    <property type="entry name" value="NNH7"/>
</dbReference>
<evidence type="ECO:0000313" key="3">
    <source>
        <dbReference type="EMBL" id="QGV82425.1"/>
    </source>
</evidence>
<dbReference type="Pfam" id="PF22738">
    <property type="entry name" value="NNH7"/>
    <property type="match status" value="1"/>
</dbReference>
<evidence type="ECO:0000259" key="2">
    <source>
        <dbReference type="Pfam" id="PF22738"/>
    </source>
</evidence>
<dbReference type="Gene3D" id="3.40.50.300">
    <property type="entry name" value="P-loop containing nucleotide triphosphate hydrolases"/>
    <property type="match status" value="1"/>
</dbReference>
<reference evidence="3 4" key="1">
    <citation type="submission" date="2018-12" db="EMBL/GenBank/DDBJ databases">
        <title>Complete genome sequence of Streptomyces ficellus NRRL8067, the producer of ficellomycin, feldamycin and nojirimycin.</title>
        <authorList>
            <person name="Zhang H."/>
            <person name="Yue R."/>
            <person name="Liu Y."/>
            <person name="Li M."/>
            <person name="Mu H."/>
            <person name="Zhang J."/>
        </authorList>
    </citation>
    <scope>NUCLEOTIDE SEQUENCE [LARGE SCALE GENOMIC DNA]</scope>
    <source>
        <strain evidence="3 4">NRRL 8067</strain>
    </source>
</reference>
<keyword evidence="4" id="KW-1185">Reference proteome</keyword>
<dbReference type="AlphaFoldDB" id="A0A6I6FRM1"/>
<name>A0A6I6FRM1_9ACTN</name>
<evidence type="ECO:0000313" key="4">
    <source>
        <dbReference type="Proteomes" id="UP000422572"/>
    </source>
</evidence>
<proteinExistence type="predicted"/>
<dbReference type="InterPro" id="IPR027417">
    <property type="entry name" value="P-loop_NTPase"/>
</dbReference>
<evidence type="ECO:0000256" key="1">
    <source>
        <dbReference type="SAM" id="MobiDB-lite"/>
    </source>
</evidence>